<keyword evidence="2" id="KW-1185">Reference proteome</keyword>
<comment type="caution">
    <text evidence="1">The sequence shown here is derived from an EMBL/GenBank/DDBJ whole genome shotgun (WGS) entry which is preliminary data.</text>
</comment>
<organism evidence="1 2">
    <name type="scientific">Kibdelosporangium banguiense</name>
    <dbReference type="NCBI Taxonomy" id="1365924"/>
    <lineage>
        <taxon>Bacteria</taxon>
        <taxon>Bacillati</taxon>
        <taxon>Actinomycetota</taxon>
        <taxon>Actinomycetes</taxon>
        <taxon>Pseudonocardiales</taxon>
        <taxon>Pseudonocardiaceae</taxon>
        <taxon>Kibdelosporangium</taxon>
    </lineage>
</organism>
<accession>A0ABS4U038</accession>
<proteinExistence type="predicted"/>
<protein>
    <submittedName>
        <fullName evidence="1">Uncharacterized protein</fullName>
    </submittedName>
</protein>
<sequence>MFGLNVVRGLVDGINDYRRDHESRTRYESLSWVHGNDCGRSILVRLECGNPILTTNGPSFMSAHVEQALVRLP</sequence>
<dbReference type="EMBL" id="JAGINW010000001">
    <property type="protein sequence ID" value="MBP2329603.1"/>
    <property type="molecule type" value="Genomic_DNA"/>
</dbReference>
<evidence type="ECO:0000313" key="1">
    <source>
        <dbReference type="EMBL" id="MBP2329603.1"/>
    </source>
</evidence>
<gene>
    <name evidence="1" type="ORF">JOF56_009988</name>
</gene>
<evidence type="ECO:0000313" key="2">
    <source>
        <dbReference type="Proteomes" id="UP001519332"/>
    </source>
</evidence>
<reference evidence="1 2" key="1">
    <citation type="submission" date="2021-03" db="EMBL/GenBank/DDBJ databases">
        <title>Sequencing the genomes of 1000 actinobacteria strains.</title>
        <authorList>
            <person name="Klenk H.-P."/>
        </authorList>
    </citation>
    <scope>NUCLEOTIDE SEQUENCE [LARGE SCALE GENOMIC DNA]</scope>
    <source>
        <strain evidence="1 2">DSM 46670</strain>
    </source>
</reference>
<dbReference type="Proteomes" id="UP001519332">
    <property type="component" value="Unassembled WGS sequence"/>
</dbReference>
<name>A0ABS4U038_9PSEU</name>